<evidence type="ECO:0000313" key="3">
    <source>
        <dbReference type="Proteomes" id="UP001519460"/>
    </source>
</evidence>
<reference evidence="2 3" key="1">
    <citation type="journal article" date="2023" name="Sci. Data">
        <title>Genome assembly of the Korean intertidal mud-creeper Batillaria attramentaria.</title>
        <authorList>
            <person name="Patra A.K."/>
            <person name="Ho P.T."/>
            <person name="Jun S."/>
            <person name="Lee S.J."/>
            <person name="Kim Y."/>
            <person name="Won Y.J."/>
        </authorList>
    </citation>
    <scope>NUCLEOTIDE SEQUENCE [LARGE SCALE GENOMIC DNA]</scope>
    <source>
        <strain evidence="2">Wonlab-2016</strain>
    </source>
</reference>
<accession>A0ABD0KS04</accession>
<comment type="caution">
    <text evidence="2">The sequence shown here is derived from an EMBL/GenBank/DDBJ whole genome shotgun (WGS) entry which is preliminary data.</text>
</comment>
<dbReference type="Proteomes" id="UP001519460">
    <property type="component" value="Unassembled WGS sequence"/>
</dbReference>
<proteinExistence type="predicted"/>
<dbReference type="AlphaFoldDB" id="A0ABD0KS04"/>
<gene>
    <name evidence="2" type="ORF">BaRGS_00019052</name>
</gene>
<feature type="non-terminal residue" evidence="2">
    <location>
        <position position="57"/>
    </location>
</feature>
<evidence type="ECO:0000313" key="2">
    <source>
        <dbReference type="EMBL" id="KAK7489657.1"/>
    </source>
</evidence>
<feature type="compositionally biased region" description="Polar residues" evidence="1">
    <location>
        <begin position="35"/>
        <end position="51"/>
    </location>
</feature>
<sequence>MRATSVPQSAVPDVMAEISCKKISSDRQCHRHSAQPYTANTEVRTPATLLQTHGRAR</sequence>
<keyword evidence="3" id="KW-1185">Reference proteome</keyword>
<name>A0ABD0KS04_9CAEN</name>
<organism evidence="2 3">
    <name type="scientific">Batillaria attramentaria</name>
    <dbReference type="NCBI Taxonomy" id="370345"/>
    <lineage>
        <taxon>Eukaryota</taxon>
        <taxon>Metazoa</taxon>
        <taxon>Spiralia</taxon>
        <taxon>Lophotrochozoa</taxon>
        <taxon>Mollusca</taxon>
        <taxon>Gastropoda</taxon>
        <taxon>Caenogastropoda</taxon>
        <taxon>Sorbeoconcha</taxon>
        <taxon>Cerithioidea</taxon>
        <taxon>Batillariidae</taxon>
        <taxon>Batillaria</taxon>
    </lineage>
</organism>
<dbReference type="EMBL" id="JACVVK020000135">
    <property type="protein sequence ID" value="KAK7489657.1"/>
    <property type="molecule type" value="Genomic_DNA"/>
</dbReference>
<protein>
    <submittedName>
        <fullName evidence="2">Uncharacterized protein</fullName>
    </submittedName>
</protein>
<feature type="region of interest" description="Disordered" evidence="1">
    <location>
        <begin position="27"/>
        <end position="57"/>
    </location>
</feature>
<evidence type="ECO:0000256" key="1">
    <source>
        <dbReference type="SAM" id="MobiDB-lite"/>
    </source>
</evidence>